<evidence type="ECO:0000256" key="2">
    <source>
        <dbReference type="ARBA" id="ARBA00006325"/>
    </source>
</evidence>
<keyword evidence="5 6" id="KW-0472">Membrane</keyword>
<dbReference type="EMBL" id="NBIV01000056">
    <property type="protein sequence ID" value="PXF45615.1"/>
    <property type="molecule type" value="Genomic_DNA"/>
</dbReference>
<sequence length="108" mass="11260">MAYDTVLSMWRAVFLNTLAFPVFLFIIVGLVASLLHLNKLAHIVLVTILSAFIGLAVSALLAAVPSLLIAAIYSSIPADMSSVEAAVLGSAQGVAIGMLNSGILHRVL</sequence>
<dbReference type="GO" id="GO:0016020">
    <property type="term" value="C:membrane"/>
    <property type="evidence" value="ECO:0007669"/>
    <property type="project" value="UniProtKB-SubCell"/>
</dbReference>
<evidence type="ECO:0000256" key="5">
    <source>
        <dbReference type="ARBA" id="ARBA00023136"/>
    </source>
</evidence>
<comment type="similarity">
    <text evidence="2">Belongs to the TMEM170 family.</text>
</comment>
<evidence type="ECO:0000256" key="3">
    <source>
        <dbReference type="ARBA" id="ARBA00022692"/>
    </source>
</evidence>
<proteinExistence type="inferred from homology"/>
<accession>A0A2V3IU32</accession>
<evidence type="ECO:0000313" key="7">
    <source>
        <dbReference type="EMBL" id="PXF45615.1"/>
    </source>
</evidence>
<dbReference type="InterPro" id="IPR019334">
    <property type="entry name" value="TMEM170A/B/YPR153W-like"/>
</dbReference>
<feature type="transmembrane region" description="Helical" evidence="6">
    <location>
        <begin position="12"/>
        <end position="37"/>
    </location>
</feature>
<evidence type="ECO:0000256" key="4">
    <source>
        <dbReference type="ARBA" id="ARBA00022989"/>
    </source>
</evidence>
<dbReference type="AlphaFoldDB" id="A0A2V3IU32"/>
<comment type="caution">
    <text evidence="7">The sequence shown here is derived from an EMBL/GenBank/DDBJ whole genome shotgun (WGS) entry which is preliminary data.</text>
</comment>
<dbReference type="Proteomes" id="UP000247409">
    <property type="component" value="Unassembled WGS sequence"/>
</dbReference>
<name>A0A2V3IU32_9FLOR</name>
<organism evidence="7 8">
    <name type="scientific">Gracilariopsis chorda</name>
    <dbReference type="NCBI Taxonomy" id="448386"/>
    <lineage>
        <taxon>Eukaryota</taxon>
        <taxon>Rhodophyta</taxon>
        <taxon>Florideophyceae</taxon>
        <taxon>Rhodymeniophycidae</taxon>
        <taxon>Gracilariales</taxon>
        <taxon>Gracilariaceae</taxon>
        <taxon>Gracilariopsis</taxon>
    </lineage>
</organism>
<protein>
    <submittedName>
        <fullName evidence="7">Uncharacterized protein</fullName>
    </submittedName>
</protein>
<keyword evidence="3 6" id="KW-0812">Transmembrane</keyword>
<comment type="subcellular location">
    <subcellularLocation>
        <location evidence="1">Membrane</location>
        <topology evidence="1">Multi-pass membrane protein</topology>
    </subcellularLocation>
</comment>
<evidence type="ECO:0000256" key="6">
    <source>
        <dbReference type="SAM" id="Phobius"/>
    </source>
</evidence>
<gene>
    <name evidence="7" type="ORF">BWQ96_04620</name>
</gene>
<keyword evidence="4 6" id="KW-1133">Transmembrane helix</keyword>
<evidence type="ECO:0000256" key="1">
    <source>
        <dbReference type="ARBA" id="ARBA00004141"/>
    </source>
</evidence>
<dbReference type="Pfam" id="PF10190">
    <property type="entry name" value="Tmemb_170"/>
    <property type="match status" value="1"/>
</dbReference>
<keyword evidence="8" id="KW-1185">Reference proteome</keyword>
<feature type="transmembrane region" description="Helical" evidence="6">
    <location>
        <begin position="44"/>
        <end position="73"/>
    </location>
</feature>
<reference evidence="7 8" key="1">
    <citation type="journal article" date="2018" name="Mol. Biol. Evol.">
        <title>Analysis of the draft genome of the red seaweed Gracilariopsis chorda provides insights into genome size evolution in Rhodophyta.</title>
        <authorList>
            <person name="Lee J."/>
            <person name="Yang E.C."/>
            <person name="Graf L."/>
            <person name="Yang J.H."/>
            <person name="Qiu H."/>
            <person name="Zel Zion U."/>
            <person name="Chan C.X."/>
            <person name="Stephens T.G."/>
            <person name="Weber A.P.M."/>
            <person name="Boo G.H."/>
            <person name="Boo S.M."/>
            <person name="Kim K.M."/>
            <person name="Shin Y."/>
            <person name="Jung M."/>
            <person name="Lee S.J."/>
            <person name="Yim H.S."/>
            <person name="Lee J.H."/>
            <person name="Bhattacharya D."/>
            <person name="Yoon H.S."/>
        </authorList>
    </citation>
    <scope>NUCLEOTIDE SEQUENCE [LARGE SCALE GENOMIC DNA]</scope>
    <source>
        <strain evidence="7 8">SKKU-2015</strain>
        <tissue evidence="7">Whole body</tissue>
    </source>
</reference>
<evidence type="ECO:0000313" key="8">
    <source>
        <dbReference type="Proteomes" id="UP000247409"/>
    </source>
</evidence>